<evidence type="ECO:0000313" key="1">
    <source>
        <dbReference type="Proteomes" id="UP000050791"/>
    </source>
</evidence>
<sequence>MKGSISVLIAISRLQPVFKLKMFTVDKTILYDFDESVIVQYFQTVSLLRRKMKYDLSLQINKDVFEMKHKGCFQMQLFLQKMFIRTNGVTGNIMTVWPALMNLTKVTAI</sequence>
<organism evidence="1 2">
    <name type="scientific">Schistosoma mattheei</name>
    <dbReference type="NCBI Taxonomy" id="31246"/>
    <lineage>
        <taxon>Eukaryota</taxon>
        <taxon>Metazoa</taxon>
        <taxon>Spiralia</taxon>
        <taxon>Lophotrochozoa</taxon>
        <taxon>Platyhelminthes</taxon>
        <taxon>Trematoda</taxon>
        <taxon>Digenea</taxon>
        <taxon>Strigeidida</taxon>
        <taxon>Schistosomatoidea</taxon>
        <taxon>Schistosomatidae</taxon>
        <taxon>Schistosoma</taxon>
    </lineage>
</organism>
<dbReference type="WBParaSite" id="SMTH1_87330.1">
    <property type="protein sequence ID" value="SMTH1_87330.1"/>
    <property type="gene ID" value="SMTH1_87330"/>
</dbReference>
<reference evidence="2" key="1">
    <citation type="submission" date="2023-11" db="UniProtKB">
        <authorList>
            <consortium name="WormBaseParasite"/>
        </authorList>
    </citation>
    <scope>IDENTIFICATION</scope>
</reference>
<evidence type="ECO:0000313" key="2">
    <source>
        <dbReference type="WBParaSite" id="SMTH1_87330.1"/>
    </source>
</evidence>
<accession>A0AA85BZ67</accession>
<proteinExistence type="predicted"/>
<dbReference type="AlphaFoldDB" id="A0AA85BZ67"/>
<dbReference type="Proteomes" id="UP000050791">
    <property type="component" value="Unassembled WGS sequence"/>
</dbReference>
<protein>
    <submittedName>
        <fullName evidence="2">Uncharacterized protein</fullName>
    </submittedName>
</protein>
<name>A0AA85BZ67_9TREM</name>